<name>A0ABM7U0P0_9BURK</name>
<dbReference type="EMBL" id="AP024958">
    <property type="protein sequence ID" value="BCZ84805.1"/>
    <property type="molecule type" value="Genomic_DNA"/>
</dbReference>
<dbReference type="Proteomes" id="UP001319874">
    <property type="component" value="Chromosome 4"/>
</dbReference>
<dbReference type="RefSeq" id="WP_229517798.1">
    <property type="nucleotide sequence ID" value="NZ_AP024958.1"/>
</dbReference>
<sequence>MLNWDDEITAVTPSEARAYRKMGGRAGVAKSVTGGAVNKVILVEGISQAGLVRYVDDIFEFESFELNEGECRTAWSRDASILRAAVLRRWLGAVRGRALLTLRPAILFGKPETGSAKAIAKRITPLGAPPQIA</sequence>
<evidence type="ECO:0000313" key="2">
    <source>
        <dbReference type="Proteomes" id="UP001319874"/>
    </source>
</evidence>
<gene>
    <name evidence="1" type="ORF">PTKU64_84800</name>
</gene>
<evidence type="ECO:0000313" key="1">
    <source>
        <dbReference type="EMBL" id="BCZ84805.1"/>
    </source>
</evidence>
<proteinExistence type="predicted"/>
<organism evidence="1 2">
    <name type="scientific">Paraburkholderia terrae</name>
    <dbReference type="NCBI Taxonomy" id="311230"/>
    <lineage>
        <taxon>Bacteria</taxon>
        <taxon>Pseudomonadati</taxon>
        <taxon>Pseudomonadota</taxon>
        <taxon>Betaproteobacteria</taxon>
        <taxon>Burkholderiales</taxon>
        <taxon>Burkholderiaceae</taxon>
        <taxon>Paraburkholderia</taxon>
    </lineage>
</organism>
<protein>
    <submittedName>
        <fullName evidence="1">Uncharacterized protein</fullName>
    </submittedName>
</protein>
<reference evidence="1 2" key="1">
    <citation type="journal article" date="2022" name="Front. Microbiol.">
        <title>Identification and characterization of a novel class of self-sufficient cytochrome P450 hydroxylase involved in cyclohexanecarboxylate degradation in Paraburkholderia terrae strain KU-64.</title>
        <authorList>
            <person name="Yamamoto T."/>
            <person name="Hasegawa Y."/>
            <person name="Iwaki H."/>
        </authorList>
    </citation>
    <scope>NUCLEOTIDE SEQUENCE [LARGE SCALE GENOMIC DNA]</scope>
    <source>
        <strain evidence="1 2">KU-64</strain>
    </source>
</reference>
<keyword evidence="2" id="KW-1185">Reference proteome</keyword>
<accession>A0ABM7U0P0</accession>